<proteinExistence type="predicted"/>
<protein>
    <recommendedName>
        <fullName evidence="3">CD-NTase associated protein 4-like DNA endonuclease domain-containing protein</fullName>
    </recommendedName>
</protein>
<gene>
    <name evidence="1" type="ORF">AKN88_01820</name>
</gene>
<reference evidence="1 2" key="1">
    <citation type="journal article" date="2015" name="Genome Announc.">
        <title>Genome Sequences of Oblitimonas alkaliphila gen. nov. sp. nov. (Proposed), a Novel Bacterium of the Pseudomonadaceae Family.</title>
        <authorList>
            <person name="Lauer A.C."/>
            <person name="Nicholson A.C."/>
            <person name="Humrighouse B.W."/>
            <person name="Emery B."/>
            <person name="Drobish A."/>
            <person name="Juieng P."/>
            <person name="Loparev V."/>
            <person name="McQuiston J.R."/>
        </authorList>
    </citation>
    <scope>NUCLEOTIDE SEQUENCE [LARGE SCALE GENOMIC DNA]</scope>
    <source>
        <strain evidence="1 2">E5571</strain>
    </source>
</reference>
<keyword evidence="2" id="KW-1185">Reference proteome</keyword>
<dbReference type="RefSeq" id="WP_053099715.1">
    <property type="nucleotide sequence ID" value="NZ_CP012365.1"/>
</dbReference>
<name>A0A0K1XBU4_9GAMM</name>
<accession>A0A0K1XBU4</accession>
<evidence type="ECO:0000313" key="2">
    <source>
        <dbReference type="Proteomes" id="UP000063953"/>
    </source>
</evidence>
<sequence>MVNSNSGVEGGSGYSFQRCCVVFLLFEDYEKLNIEDYFICLEHHEDFLFAFLDENRHLKQIDTYQAKKSRDDWKTDSDLCEIIGKMTMVGKELVNDPHDKSNNYQHTLNFLTNRNILLTSKQEKGAKQDKVKIQVSNRRKNYSDLTEKIKKNIEPRICQSILEITQLKNVYFQYIDLAQSYKSWQRELKGLSMEHFGQEVNDHEAVISTLMRLLEEAEQTYNDNNKVLLSDLSKRVTKDKISETFNMFTVSKKSFDFWRKYSDQISTQLELKLPIRRRAQELLENCFDFFKDLQQVEYRKIYKFVETRTDIDENHICEADCIVDLYHCYQREFQPRLENYMVAFAVIAAYVETRGMYV</sequence>
<evidence type="ECO:0008006" key="3">
    <source>
        <dbReference type="Google" id="ProtNLM"/>
    </source>
</evidence>
<dbReference type="EMBL" id="CP012365">
    <property type="protein sequence ID" value="AKX58806.1"/>
    <property type="molecule type" value="Genomic_DNA"/>
</dbReference>
<organism evidence="1 2">
    <name type="scientific">Thiopseudomonas alkaliphila</name>
    <dbReference type="NCBI Taxonomy" id="1697053"/>
    <lineage>
        <taxon>Bacteria</taxon>
        <taxon>Pseudomonadati</taxon>
        <taxon>Pseudomonadota</taxon>
        <taxon>Gammaproteobacteria</taxon>
        <taxon>Pseudomonadales</taxon>
        <taxon>Pseudomonadaceae</taxon>
        <taxon>Thiopseudomonas</taxon>
    </lineage>
</organism>
<dbReference type="AlphaFoldDB" id="A0A0K1XBU4"/>
<dbReference type="Proteomes" id="UP000063953">
    <property type="component" value="Chromosome"/>
</dbReference>
<dbReference type="PATRIC" id="fig|1698449.3.peg.365"/>
<evidence type="ECO:0000313" key="1">
    <source>
        <dbReference type="EMBL" id="AKX58806.1"/>
    </source>
</evidence>